<accession>A0A930PUC6</accession>
<keyword evidence="2" id="KW-1133">Transmembrane helix</keyword>
<protein>
    <submittedName>
        <fullName evidence="3">Non-ribosomal peptide synthetase subunit</fullName>
    </submittedName>
</protein>
<gene>
    <name evidence="3" type="ORF">HXO58_06405</name>
</gene>
<proteinExistence type="predicted"/>
<dbReference type="AlphaFoldDB" id="A0A930PUC6"/>
<feature type="compositionally biased region" description="Polar residues" evidence="1">
    <location>
        <begin position="210"/>
        <end position="235"/>
    </location>
</feature>
<keyword evidence="2" id="KW-0472">Membrane</keyword>
<dbReference type="EMBL" id="JABZXL010000017">
    <property type="protein sequence ID" value="MBF1659448.1"/>
    <property type="molecule type" value="Genomic_DNA"/>
</dbReference>
<feature type="compositionally biased region" description="Low complexity" evidence="1">
    <location>
        <begin position="64"/>
        <end position="97"/>
    </location>
</feature>
<sequence length="815" mass="90775">MRIISAVFALVGALPVMPAAVASSLDGATRLYALLIFVLICAAVAFFASLSPSRRRAREIRRQVLQQQQNQAMNQQRPSQSAAQQVPPQQVPSQPIQGAVSYPMHYQPKPAQPGNSAQQAQPGNGAQQAQPGNSAQQSQQAQASSPHTASPQPPQQPVAAPSPLEPMQVGGESSSSTAQNHSAESPSAENREQQSMTQNTPAQPEERPQQEATPQAPKSNPAQSNPAPSDHFSLSTNFKLIPPLENAQRSRYPMVLSVSKSEDEVFALPSISGVPQHLLVGTQENHVPLNQRPRRQQIDILENYLMRAVMNLQTLERAQVSPLHSFKETAQADRTVLAAELEETIRVSRLKLSGALEFYTSLPRLEDTPGSFAFARDHALSLSAAVISLTEECFERTFRWRLLEDSLPDSLSDRLYAVRYLRESAQKLAAFVELSDFDHAMQLAETWKKTARKDSKIDKAKVWNEMTEVAFDVLPKLRERALKGVQSTLEFSELFYRTGEDGTHRMLRPEQLSEFELKGVQSTLEERLEKVRLELQDAEFCAAVLGLQTNAVIELLQELLQVERDGVLTEVVTDLRTLARESPDLAEQPIQTSTFSREQYAPDGEDLPTIGERIRCLSSVPEVLAFVHYEGPVLLTGVSDPYKAFSGEGSFEGLLSEEKRLSSMPLSVLRTHSRLLQQVLRLQSLRLKLAWVSSCSGYMPWSLFDRHFVGPSAADEDLKELTENIEALAELLDARASSREYRGRDVPVPRILWSQMRKQAERSSRLLNYVQFLGWMFASSSRVQVVNGIAQSIHDVDAAEVVEHLMSNLKIARRR</sequence>
<name>A0A930PUC6_9MICC</name>
<evidence type="ECO:0000313" key="4">
    <source>
        <dbReference type="Proteomes" id="UP000713964"/>
    </source>
</evidence>
<evidence type="ECO:0000313" key="3">
    <source>
        <dbReference type="EMBL" id="MBF1659448.1"/>
    </source>
</evidence>
<reference evidence="3" key="1">
    <citation type="submission" date="2020-04" db="EMBL/GenBank/DDBJ databases">
        <title>Deep metagenomics examines the oral microbiome during advanced dental caries in children, revealing novel taxa and co-occurrences with host molecules.</title>
        <authorList>
            <person name="Baker J.L."/>
            <person name="Morton J.T."/>
            <person name="Dinis M."/>
            <person name="Alvarez R."/>
            <person name="Tran N.C."/>
            <person name="Knight R."/>
            <person name="Edlund A."/>
        </authorList>
    </citation>
    <scope>NUCLEOTIDE SEQUENCE</scope>
    <source>
        <strain evidence="3">JCVI_29_bin.11</strain>
    </source>
</reference>
<feature type="transmembrane region" description="Helical" evidence="2">
    <location>
        <begin position="32"/>
        <end position="52"/>
    </location>
</feature>
<feature type="region of interest" description="Disordered" evidence="1">
    <location>
        <begin position="64"/>
        <end position="235"/>
    </location>
</feature>
<evidence type="ECO:0000256" key="1">
    <source>
        <dbReference type="SAM" id="MobiDB-lite"/>
    </source>
</evidence>
<keyword evidence="2" id="KW-0812">Transmembrane</keyword>
<comment type="caution">
    <text evidence="3">The sequence shown here is derived from an EMBL/GenBank/DDBJ whole genome shotgun (WGS) entry which is preliminary data.</text>
</comment>
<feature type="compositionally biased region" description="Polar residues" evidence="1">
    <location>
        <begin position="171"/>
        <end position="202"/>
    </location>
</feature>
<organism evidence="3 4">
    <name type="scientific">Rothia mucilaginosa</name>
    <dbReference type="NCBI Taxonomy" id="43675"/>
    <lineage>
        <taxon>Bacteria</taxon>
        <taxon>Bacillati</taxon>
        <taxon>Actinomycetota</taxon>
        <taxon>Actinomycetes</taxon>
        <taxon>Micrococcales</taxon>
        <taxon>Micrococcaceae</taxon>
        <taxon>Rothia</taxon>
    </lineage>
</organism>
<dbReference type="Proteomes" id="UP000713964">
    <property type="component" value="Unassembled WGS sequence"/>
</dbReference>
<evidence type="ECO:0000256" key="2">
    <source>
        <dbReference type="SAM" id="Phobius"/>
    </source>
</evidence>
<feature type="compositionally biased region" description="Low complexity" evidence="1">
    <location>
        <begin position="115"/>
        <end position="150"/>
    </location>
</feature>